<accession>A0ABP8HN32</accession>
<comment type="caution">
    <text evidence="1">The sequence shown here is derived from an EMBL/GenBank/DDBJ whole genome shotgun (WGS) entry which is preliminary data.</text>
</comment>
<protein>
    <submittedName>
        <fullName evidence="1">Uncharacterized protein</fullName>
    </submittedName>
</protein>
<dbReference type="EMBL" id="BAABGY010000015">
    <property type="protein sequence ID" value="GAA4341484.1"/>
    <property type="molecule type" value="Genomic_DNA"/>
</dbReference>
<organism evidence="1 2">
    <name type="scientific">Flaviaesturariibacter amylovorans</name>
    <dbReference type="NCBI Taxonomy" id="1084520"/>
    <lineage>
        <taxon>Bacteria</taxon>
        <taxon>Pseudomonadati</taxon>
        <taxon>Bacteroidota</taxon>
        <taxon>Chitinophagia</taxon>
        <taxon>Chitinophagales</taxon>
        <taxon>Chitinophagaceae</taxon>
        <taxon>Flaviaestuariibacter</taxon>
    </lineage>
</organism>
<keyword evidence="2" id="KW-1185">Reference proteome</keyword>
<gene>
    <name evidence="1" type="ORF">GCM10023184_40000</name>
</gene>
<evidence type="ECO:0000313" key="2">
    <source>
        <dbReference type="Proteomes" id="UP001501725"/>
    </source>
</evidence>
<reference evidence="2" key="1">
    <citation type="journal article" date="2019" name="Int. J. Syst. Evol. Microbiol.">
        <title>The Global Catalogue of Microorganisms (GCM) 10K type strain sequencing project: providing services to taxonomists for standard genome sequencing and annotation.</title>
        <authorList>
            <consortium name="The Broad Institute Genomics Platform"/>
            <consortium name="The Broad Institute Genome Sequencing Center for Infectious Disease"/>
            <person name="Wu L."/>
            <person name="Ma J."/>
        </authorList>
    </citation>
    <scope>NUCLEOTIDE SEQUENCE [LARGE SCALE GENOMIC DNA]</scope>
    <source>
        <strain evidence="2">JCM 17919</strain>
    </source>
</reference>
<name>A0ABP8HN32_9BACT</name>
<sequence>MGQGRCIGELFFKGKFIGNGECVIKVGFPVPKNAMISGEDSFYYIDRDFNVGKLKQQIGFAGLNDCGYGYMRRLFTNGRRSVRLRLTIVGRKTPEFIEVPIDHVKFYQHLWKGYPCLGIDLGDIPIGTAPDIGYCCMASDQSL</sequence>
<proteinExistence type="predicted"/>
<dbReference type="Proteomes" id="UP001501725">
    <property type="component" value="Unassembled WGS sequence"/>
</dbReference>
<evidence type="ECO:0000313" key="1">
    <source>
        <dbReference type="EMBL" id="GAA4341484.1"/>
    </source>
</evidence>